<reference evidence="2 3" key="1">
    <citation type="submission" date="2016-07" db="EMBL/GenBank/DDBJ databases">
        <title>Pervasive Adenine N6-methylation of Active Genes in Fungi.</title>
        <authorList>
            <consortium name="DOE Joint Genome Institute"/>
            <person name="Mondo S.J."/>
            <person name="Dannebaum R.O."/>
            <person name="Kuo R.C."/>
            <person name="Labutti K."/>
            <person name="Haridas S."/>
            <person name="Kuo A."/>
            <person name="Salamov A."/>
            <person name="Ahrendt S.R."/>
            <person name="Lipzen A."/>
            <person name="Sullivan W."/>
            <person name="Andreopoulos W.B."/>
            <person name="Clum A."/>
            <person name="Lindquist E."/>
            <person name="Daum C."/>
            <person name="Ramamoorthy G.K."/>
            <person name="Gryganskyi A."/>
            <person name="Culley D."/>
            <person name="Magnuson J.K."/>
            <person name="James T.Y."/>
            <person name="O'Malley M.A."/>
            <person name="Stajich J.E."/>
            <person name="Spatafora J.W."/>
            <person name="Visel A."/>
            <person name="Grigoriev I.V."/>
        </authorList>
    </citation>
    <scope>NUCLEOTIDE SEQUENCE [LARGE SCALE GENOMIC DNA]</scope>
    <source>
        <strain evidence="2 3">PL171</strain>
    </source>
</reference>
<evidence type="ECO:0000256" key="1">
    <source>
        <dbReference type="SAM" id="Coils"/>
    </source>
</evidence>
<name>A0A1Y2HNR3_9FUNG</name>
<dbReference type="Proteomes" id="UP000193411">
    <property type="component" value="Unassembled WGS sequence"/>
</dbReference>
<dbReference type="AlphaFoldDB" id="A0A1Y2HNR3"/>
<feature type="coiled-coil region" evidence="1">
    <location>
        <begin position="3"/>
        <end position="202"/>
    </location>
</feature>
<organism evidence="2 3">
    <name type="scientific">Catenaria anguillulae PL171</name>
    <dbReference type="NCBI Taxonomy" id="765915"/>
    <lineage>
        <taxon>Eukaryota</taxon>
        <taxon>Fungi</taxon>
        <taxon>Fungi incertae sedis</taxon>
        <taxon>Blastocladiomycota</taxon>
        <taxon>Blastocladiomycetes</taxon>
        <taxon>Blastocladiales</taxon>
        <taxon>Catenariaceae</taxon>
        <taxon>Catenaria</taxon>
    </lineage>
</organism>
<evidence type="ECO:0000313" key="3">
    <source>
        <dbReference type="Proteomes" id="UP000193411"/>
    </source>
</evidence>
<feature type="coiled-coil region" evidence="1">
    <location>
        <begin position="227"/>
        <end position="254"/>
    </location>
</feature>
<sequence>IEKDVAIKESKKIEAANAQLKEDVKKATTELAEAAKRMDQLRQINMAFTEDLKVQKRIQNKLKKEREYLDRKRQDMESEMSLMQKKMDQVIAQNKDLVQKLAEQQSETRVAQNAISRMSNEINKSTQVRQALEKQWEDAINAMSKRDAAMFMVEKAKQQTAEELQVAQMALRNTEVEYERTCADLELKKTELEDTKRALDTTMTELSKTRTDLSLARSETRLAQDTLSQTSERLKDEQRARQRADVEVDRLKNQVALMYSKLNIRDDKLGIKANEEFANKVVSEQEQRTHREITLVEKERDRAIETSSKMQYENAELVVAIQGLRDQLVAKETELLLLQSKNKEVTKAAEKLCYESQMLSYKLEKKDMELSTLRASQQSVDTRPLEITLKNVEKELQAIKQDRDQVQSSWVKVQQANTRLEHQV</sequence>
<evidence type="ECO:0008006" key="4">
    <source>
        <dbReference type="Google" id="ProtNLM"/>
    </source>
</evidence>
<accession>A0A1Y2HNR3</accession>
<feature type="non-terminal residue" evidence="2">
    <location>
        <position position="424"/>
    </location>
</feature>
<proteinExistence type="predicted"/>
<keyword evidence="3" id="KW-1185">Reference proteome</keyword>
<evidence type="ECO:0000313" key="2">
    <source>
        <dbReference type="EMBL" id="ORZ35343.1"/>
    </source>
</evidence>
<gene>
    <name evidence="2" type="ORF">BCR44DRAFT_109060</name>
</gene>
<keyword evidence="1" id="KW-0175">Coiled coil</keyword>
<dbReference type="EMBL" id="MCFL01000023">
    <property type="protein sequence ID" value="ORZ35343.1"/>
    <property type="molecule type" value="Genomic_DNA"/>
</dbReference>
<protein>
    <recommendedName>
        <fullName evidence="4">Coiled-coil domain-containing protein 39</fullName>
    </recommendedName>
</protein>
<feature type="non-terminal residue" evidence="2">
    <location>
        <position position="1"/>
    </location>
</feature>
<dbReference type="OrthoDB" id="2137001at2759"/>
<comment type="caution">
    <text evidence="2">The sequence shown here is derived from an EMBL/GenBank/DDBJ whole genome shotgun (WGS) entry which is preliminary data.</text>
</comment>